<feature type="binding site" evidence="15">
    <location>
        <position position="107"/>
    </location>
    <ligand>
        <name>ATP</name>
        <dbReference type="ChEBI" id="CHEBI:30616"/>
    </ligand>
</feature>
<evidence type="ECO:0000256" key="3">
    <source>
        <dbReference type="ARBA" id="ARBA00007650"/>
    </source>
</evidence>
<evidence type="ECO:0000256" key="2">
    <source>
        <dbReference type="ARBA" id="ARBA00004170"/>
    </source>
</evidence>
<evidence type="ECO:0000313" key="20">
    <source>
        <dbReference type="EMBL" id="MDG3003821.1"/>
    </source>
</evidence>
<organism evidence="20 21">
    <name type="scientific">Paludisphaera mucosa</name>
    <dbReference type="NCBI Taxonomy" id="3030827"/>
    <lineage>
        <taxon>Bacteria</taxon>
        <taxon>Pseudomonadati</taxon>
        <taxon>Planctomycetota</taxon>
        <taxon>Planctomycetia</taxon>
        <taxon>Isosphaerales</taxon>
        <taxon>Isosphaeraceae</taxon>
        <taxon>Paludisphaera</taxon>
    </lineage>
</organism>
<keyword evidence="4 15" id="KW-0813">Transport</keyword>
<comment type="similarity">
    <text evidence="3 15 16">Belongs to the SecA family.</text>
</comment>
<sequence>MEVLTEIWDKTTDALSALSEGVSEGLVRIFGSSNERRIRQMRPIVARINELEPSVQTLSDDELKARTEDFRARREAGESLEDLLPEAFAVCREAGRRFLNMRHFDVQLMGGMVLHGGNIAEMVTGEGKTLVATLAAYLNALDGKGVHVVTVNDYLARRDAEWMSPLYQGLGMTVGAIQSEMDSAERQEVYGCDITYGTNNEFGFDYLRDNMKPTAELQCQGELHYAVIDEVDSILIDEARTPLIISGPAFDDVRKYAEADRIARLLKRDLHFEVKEKERTCHLNDAGIREAEKIAGLESFYTPGNMEWPHLIDNSLKAHHLYRRDRDYVVQPNGEVVIVDEFTGRLMVGRQWSDGLHQAVEAKERVKIKEENQTLATITLQNFFKLYKKLSGMTGTAMTEANEFYKVYGLDVVAIPTNRGLSRVNHADVIFRYEREKNQALVDEIKEVHATGRPILVGTVSIEKSEELSEFLTRYGIPHQVLNAKHHEREAEIVAQAGRKGAVTIATNMAGRGTDIILGGNPEFMAWFDLKRATNEDGRPLYETRLDVSPEAWHEAVAKYEPEMKAEGREVAGLGGLHIIGTERHESRRIDNQLRGRSGRQGDPGSSRFFLALDDDLMRKFAGEWVSAVLTRLGMQEGEAIESRMVSRRIEGAQKKVEERNFDIRKNLLEYDEVMDEQRKRVYSFRQGLLEGASPKERMLDMIDDQIQAAVDRFLADDYGQASFAEWVSQRLGVEMTARDFRNVEFQDAGDIVHHRGERQLYEAIREAMEENIPADAEPSDWTWGALVNWANNRYSLDLKEKELRKFERRNGDEVELDRPALEEFIHGRAKASIEKLDLSPAQEFLAGDWGRRTLAGWAHHKFGIAADPAAWKGLDRAQIARRLREQARELYVAKEAELPVRIAATRFLGDRSQAHSQTPRYDREGLAAWASERFHSVVDPAELQTMLRPEMEAFLIDIARKKYDGARLADELNARLDAVLPRATGRDKPAPAPDKAALAGLVEWAKKGLGHETSAEELAAMTPEEIRGALASALDAKVRPEMREMEKVLLLQILDASWMEHLRAMDHLRSSIGLQGYAQIDPKVEFKREGMRIFGEMWNGIGDRVTDLIFRVEQFDPEFLSYLGSRWKLDRAQAIHQDADSASASTSLSAVPDTGNGVRQVQDAAINADLSTSDKKKEPVRNLGKKVGRNDPCPCGSGKKFKACHMRQQSSTDIF</sequence>
<dbReference type="PROSITE" id="PS01312">
    <property type="entry name" value="SECA"/>
    <property type="match status" value="1"/>
</dbReference>
<dbReference type="Gene3D" id="3.10.450.50">
    <property type="match status" value="1"/>
</dbReference>
<keyword evidence="5 15" id="KW-1003">Cell membrane</keyword>
<comment type="subunit">
    <text evidence="15">Monomer and homodimer. Part of the essential Sec protein translocation apparatus which comprises SecA, SecYEG and auxiliary proteins SecDF. Other proteins may also be involved.</text>
</comment>
<dbReference type="PANTHER" id="PTHR30612">
    <property type="entry name" value="SECA INNER MEMBRANE COMPONENT OF SEC PROTEIN SECRETION SYSTEM"/>
    <property type="match status" value="1"/>
</dbReference>
<dbReference type="SUPFAM" id="SSF81767">
    <property type="entry name" value="Pre-protein crosslinking domain of SecA"/>
    <property type="match status" value="1"/>
</dbReference>
<dbReference type="Pfam" id="PF21090">
    <property type="entry name" value="P-loop_SecA"/>
    <property type="match status" value="1"/>
</dbReference>
<dbReference type="InterPro" id="IPR001650">
    <property type="entry name" value="Helicase_C-like"/>
</dbReference>
<dbReference type="InterPro" id="IPR011116">
    <property type="entry name" value="SecA_Wing/Scaffold"/>
</dbReference>
<comment type="catalytic activity">
    <reaction evidence="15">
        <text>ATP + H2O + cellular proteinSide 1 = ADP + phosphate + cellular proteinSide 2.</text>
        <dbReference type="EC" id="7.4.2.8"/>
    </reaction>
</comment>
<keyword evidence="13 15" id="KW-0811">Translocation</keyword>
<dbReference type="InterPro" id="IPR044722">
    <property type="entry name" value="SecA_SF2_C"/>
</dbReference>
<dbReference type="PROSITE" id="PS51192">
    <property type="entry name" value="HELICASE_ATP_BIND_1"/>
    <property type="match status" value="1"/>
</dbReference>
<dbReference type="PANTHER" id="PTHR30612:SF0">
    <property type="entry name" value="CHLOROPLAST PROTEIN-TRANSPORTING ATPASE"/>
    <property type="match status" value="1"/>
</dbReference>
<evidence type="ECO:0000256" key="13">
    <source>
        <dbReference type="ARBA" id="ARBA00023010"/>
    </source>
</evidence>
<dbReference type="InterPro" id="IPR027417">
    <property type="entry name" value="P-loop_NTPase"/>
</dbReference>
<evidence type="ECO:0000256" key="12">
    <source>
        <dbReference type="ARBA" id="ARBA00022967"/>
    </source>
</evidence>
<dbReference type="Pfam" id="PF01043">
    <property type="entry name" value="SecA_PP_bind"/>
    <property type="match status" value="1"/>
</dbReference>
<accession>A0ABT6F8K7</accession>
<dbReference type="Gene3D" id="3.90.1440.10">
    <property type="entry name" value="SecA, preprotein cross-linking domain"/>
    <property type="match status" value="1"/>
</dbReference>
<dbReference type="InterPro" id="IPR014018">
    <property type="entry name" value="SecA_motor_DEAD"/>
</dbReference>
<dbReference type="InterPro" id="IPR036670">
    <property type="entry name" value="SecA_X-link_sf"/>
</dbReference>
<comment type="cofactor">
    <cofactor evidence="1">
        <name>Zn(2+)</name>
        <dbReference type="ChEBI" id="CHEBI:29105"/>
    </cofactor>
</comment>
<feature type="domain" description="SecA family profile" evidence="19">
    <location>
        <begin position="23"/>
        <end position="642"/>
    </location>
</feature>
<evidence type="ECO:0000256" key="9">
    <source>
        <dbReference type="ARBA" id="ARBA00022833"/>
    </source>
</evidence>
<comment type="subcellular location">
    <subcellularLocation>
        <location evidence="15">Cell membrane</location>
        <topology evidence="15">Peripheral membrane protein</topology>
        <orientation evidence="15">Cytoplasmic side</orientation>
    </subcellularLocation>
    <subcellularLocation>
        <location evidence="15">Cytoplasm</location>
    </subcellularLocation>
    <subcellularLocation>
        <location evidence="2">Membrane</location>
        <topology evidence="2">Peripheral membrane protein</topology>
    </subcellularLocation>
    <text evidence="15">Distribution is 50-50.</text>
</comment>
<comment type="function">
    <text evidence="15">Part of the Sec protein translocase complex. Interacts with the SecYEG preprotein conducting channel. Has a central role in coupling the hydrolysis of ATP to the transfer of proteins into and across the cell membrane, serving as an ATP-driven molecular motor driving the stepwise translocation of polypeptide chains across the membrane.</text>
</comment>
<dbReference type="SMART" id="SM00958">
    <property type="entry name" value="SecA_PP_bind"/>
    <property type="match status" value="1"/>
</dbReference>
<reference evidence="20 21" key="1">
    <citation type="submission" date="2023-03" db="EMBL/GenBank/DDBJ databases">
        <title>Paludisphaera mucosa sp. nov. a novel planctomycete from northern fen.</title>
        <authorList>
            <person name="Ivanova A."/>
        </authorList>
    </citation>
    <scope>NUCLEOTIDE SEQUENCE [LARGE SCALE GENOMIC DNA]</scope>
    <source>
        <strain evidence="20 21">Pla2</strain>
    </source>
</reference>
<keyword evidence="8 15" id="KW-0547">Nucleotide-binding</keyword>
<keyword evidence="9" id="KW-0862">Zinc</keyword>
<keyword evidence="7" id="KW-0479">Metal-binding</keyword>
<dbReference type="PRINTS" id="PR00906">
    <property type="entry name" value="SECA"/>
</dbReference>
<evidence type="ECO:0000256" key="15">
    <source>
        <dbReference type="HAMAP-Rule" id="MF_01382"/>
    </source>
</evidence>
<evidence type="ECO:0000259" key="19">
    <source>
        <dbReference type="PROSITE" id="PS51196"/>
    </source>
</evidence>
<evidence type="ECO:0000256" key="1">
    <source>
        <dbReference type="ARBA" id="ARBA00001947"/>
    </source>
</evidence>
<evidence type="ECO:0000256" key="8">
    <source>
        <dbReference type="ARBA" id="ARBA00022741"/>
    </source>
</evidence>
<dbReference type="Pfam" id="PF02810">
    <property type="entry name" value="SEC-C"/>
    <property type="match status" value="1"/>
</dbReference>
<dbReference type="RefSeq" id="WP_277860168.1">
    <property type="nucleotide sequence ID" value="NZ_JARRAG010000001.1"/>
</dbReference>
<keyword evidence="11 15" id="KW-0653">Protein transport</keyword>
<dbReference type="SUPFAM" id="SSF52540">
    <property type="entry name" value="P-loop containing nucleoside triphosphate hydrolases"/>
    <property type="match status" value="2"/>
</dbReference>
<dbReference type="NCBIfam" id="NF009538">
    <property type="entry name" value="PRK12904.1"/>
    <property type="match status" value="1"/>
</dbReference>
<dbReference type="Proteomes" id="UP001216907">
    <property type="component" value="Unassembled WGS sequence"/>
</dbReference>
<comment type="caution">
    <text evidence="20">The sequence shown here is derived from an EMBL/GenBank/DDBJ whole genome shotgun (WGS) entry which is preliminary data.</text>
</comment>
<evidence type="ECO:0000256" key="14">
    <source>
        <dbReference type="ARBA" id="ARBA00023136"/>
    </source>
</evidence>
<dbReference type="InterPro" id="IPR014001">
    <property type="entry name" value="Helicase_ATP-bd"/>
</dbReference>
<evidence type="ECO:0000256" key="16">
    <source>
        <dbReference type="RuleBase" id="RU003874"/>
    </source>
</evidence>
<dbReference type="SUPFAM" id="SSF81886">
    <property type="entry name" value="Helical scaffold and wing domains of SecA"/>
    <property type="match status" value="2"/>
</dbReference>
<evidence type="ECO:0000259" key="18">
    <source>
        <dbReference type="PROSITE" id="PS51194"/>
    </source>
</evidence>
<dbReference type="Gene3D" id="1.10.3060.10">
    <property type="entry name" value="Helical scaffold and wing domains of SecA"/>
    <property type="match status" value="2"/>
</dbReference>
<feature type="domain" description="Helicase ATP-binding" evidence="17">
    <location>
        <begin position="109"/>
        <end position="267"/>
    </location>
</feature>
<feature type="domain" description="Helicase C-terminal" evidence="18">
    <location>
        <begin position="440"/>
        <end position="641"/>
    </location>
</feature>
<dbReference type="PROSITE" id="PS51194">
    <property type="entry name" value="HELICASE_CTER"/>
    <property type="match status" value="1"/>
</dbReference>
<keyword evidence="12 15" id="KW-1278">Translocase</keyword>
<dbReference type="SMART" id="SM00957">
    <property type="entry name" value="SecA_DEAD"/>
    <property type="match status" value="1"/>
</dbReference>
<dbReference type="NCBIfam" id="TIGR00963">
    <property type="entry name" value="secA"/>
    <property type="match status" value="1"/>
</dbReference>
<dbReference type="PROSITE" id="PS51196">
    <property type="entry name" value="SECA_MOTOR_DEAD"/>
    <property type="match status" value="1"/>
</dbReference>
<evidence type="ECO:0000259" key="17">
    <source>
        <dbReference type="PROSITE" id="PS51192"/>
    </source>
</evidence>
<evidence type="ECO:0000256" key="11">
    <source>
        <dbReference type="ARBA" id="ARBA00022927"/>
    </source>
</evidence>
<dbReference type="InterPro" id="IPR000185">
    <property type="entry name" value="SecA"/>
</dbReference>
<keyword evidence="14 15" id="KW-0472">Membrane</keyword>
<keyword evidence="21" id="KW-1185">Reference proteome</keyword>
<dbReference type="InterPro" id="IPR036266">
    <property type="entry name" value="SecA_Wing/Scaffold_sf"/>
</dbReference>
<dbReference type="Gene3D" id="3.40.50.300">
    <property type="entry name" value="P-loop containing nucleotide triphosphate hydrolases"/>
    <property type="match status" value="2"/>
</dbReference>
<protein>
    <recommendedName>
        <fullName evidence="15 16">Protein translocase subunit SecA</fullName>
        <ecNumber evidence="15">7.4.2.8</ecNumber>
    </recommendedName>
</protein>
<dbReference type="Pfam" id="PF07517">
    <property type="entry name" value="SecA_DEAD"/>
    <property type="match status" value="1"/>
</dbReference>
<evidence type="ECO:0000256" key="4">
    <source>
        <dbReference type="ARBA" id="ARBA00022448"/>
    </source>
</evidence>
<dbReference type="InterPro" id="IPR011115">
    <property type="entry name" value="SecA_DEAD"/>
</dbReference>
<evidence type="ECO:0000256" key="6">
    <source>
        <dbReference type="ARBA" id="ARBA00022490"/>
    </source>
</evidence>
<dbReference type="CDD" id="cd17928">
    <property type="entry name" value="DEXDc_SecA"/>
    <property type="match status" value="1"/>
</dbReference>
<dbReference type="EMBL" id="JARRAG010000001">
    <property type="protein sequence ID" value="MDG3003821.1"/>
    <property type="molecule type" value="Genomic_DNA"/>
</dbReference>
<feature type="binding site" evidence="15">
    <location>
        <begin position="125"/>
        <end position="129"/>
    </location>
    <ligand>
        <name>ATP</name>
        <dbReference type="ChEBI" id="CHEBI:30616"/>
    </ligand>
</feature>
<gene>
    <name evidence="15 20" type="primary">secA</name>
    <name evidence="20" type="ORF">PZE19_08565</name>
</gene>
<dbReference type="Pfam" id="PF07516">
    <property type="entry name" value="SecA_SW"/>
    <property type="match status" value="2"/>
</dbReference>
<feature type="binding site" evidence="15">
    <location>
        <position position="515"/>
    </location>
    <ligand>
        <name>ATP</name>
        <dbReference type="ChEBI" id="CHEBI:30616"/>
    </ligand>
</feature>
<evidence type="ECO:0000256" key="7">
    <source>
        <dbReference type="ARBA" id="ARBA00022723"/>
    </source>
</evidence>
<dbReference type="InterPro" id="IPR020937">
    <property type="entry name" value="SecA_CS"/>
</dbReference>
<dbReference type="InterPro" id="IPR004027">
    <property type="entry name" value="SEC_C_motif"/>
</dbReference>
<evidence type="ECO:0000313" key="21">
    <source>
        <dbReference type="Proteomes" id="UP001216907"/>
    </source>
</evidence>
<dbReference type="EC" id="7.4.2.8" evidence="15"/>
<keyword evidence="6 15" id="KW-0963">Cytoplasm</keyword>
<dbReference type="HAMAP" id="MF_01382">
    <property type="entry name" value="SecA"/>
    <property type="match status" value="1"/>
</dbReference>
<dbReference type="InterPro" id="IPR011130">
    <property type="entry name" value="SecA_preprotein_X-link_dom"/>
</dbReference>
<keyword evidence="10 15" id="KW-0067">ATP-binding</keyword>
<evidence type="ECO:0000256" key="5">
    <source>
        <dbReference type="ARBA" id="ARBA00022475"/>
    </source>
</evidence>
<dbReference type="CDD" id="cd18803">
    <property type="entry name" value="SF2_C_secA"/>
    <property type="match status" value="1"/>
</dbReference>
<name>A0ABT6F8K7_9BACT</name>
<proteinExistence type="inferred from homology"/>
<evidence type="ECO:0000256" key="10">
    <source>
        <dbReference type="ARBA" id="ARBA00022840"/>
    </source>
</evidence>